<gene>
    <name evidence="2" type="ORF">A3835_00605</name>
</gene>
<feature type="transmembrane region" description="Helical" evidence="1">
    <location>
        <begin position="6"/>
        <end position="25"/>
    </location>
</feature>
<dbReference type="AlphaFoldDB" id="A0A1X0U532"/>
<comment type="caution">
    <text evidence="2">The sequence shown here is derived from an EMBL/GenBank/DDBJ whole genome shotgun (WGS) entry which is preliminary data.</text>
</comment>
<name>A0A1X0U532_9BACT</name>
<sequence>MKNILNTAVTIVATIISTFLAQIAISKYSAGNLEYQVKSANYQSIEKHNSYEYKQCITLINLSIENNSNFNEKNIQVKIPNIYETPFNNIEINSDIKNIEFNKTKANFIQIPELRQKEKAKIQIKFTGLSCIDTDILYSQNDLYISSDSSLAQKKQKFFDKYYELTFMISLLGVLFIIILSIALAMDVLTPKEKKIASLEKQIQQLKDKKN</sequence>
<evidence type="ECO:0000313" key="3">
    <source>
        <dbReference type="Proteomes" id="UP000192671"/>
    </source>
</evidence>
<reference evidence="2 3" key="1">
    <citation type="journal article" date="2017" name="Gene Rep">
        <title>The ribosomal RNA operon (rrn) of Campylobacter concisus supports molecular typing to genomospecies level.</title>
        <authorList>
            <person name="Huq M."/>
            <person name="Van T.T.H."/>
            <person name="Gurtler V."/>
            <person name="Elshagmani E."/>
            <person name="Allemailem K.S."/>
            <person name="Smooker P.M."/>
            <person name="Istivan T.S."/>
        </authorList>
    </citation>
    <scope>NUCLEOTIDE SEQUENCE [LARGE SCALE GENOMIC DNA]</scope>
    <source>
        <strain evidence="2 3">RCH 26</strain>
    </source>
</reference>
<keyword evidence="1" id="KW-1133">Transmembrane helix</keyword>
<dbReference type="RefSeq" id="WP_103582156.1">
    <property type="nucleotide sequence ID" value="NZ_PPAF01000004.1"/>
</dbReference>
<keyword evidence="1" id="KW-0472">Membrane</keyword>
<evidence type="ECO:0000256" key="1">
    <source>
        <dbReference type="SAM" id="Phobius"/>
    </source>
</evidence>
<accession>A0A1X0U532</accession>
<keyword evidence="1" id="KW-0812">Transmembrane</keyword>
<proteinExistence type="predicted"/>
<dbReference type="EMBL" id="LVWL01000001">
    <property type="protein sequence ID" value="ORI10845.1"/>
    <property type="molecule type" value="Genomic_DNA"/>
</dbReference>
<protein>
    <submittedName>
        <fullName evidence="2">Uncharacterized protein</fullName>
    </submittedName>
</protein>
<evidence type="ECO:0000313" key="2">
    <source>
        <dbReference type="EMBL" id="ORI10845.1"/>
    </source>
</evidence>
<organism evidence="2 3">
    <name type="scientific">Campylobacter concisus</name>
    <dbReference type="NCBI Taxonomy" id="199"/>
    <lineage>
        <taxon>Bacteria</taxon>
        <taxon>Pseudomonadati</taxon>
        <taxon>Campylobacterota</taxon>
        <taxon>Epsilonproteobacteria</taxon>
        <taxon>Campylobacterales</taxon>
        <taxon>Campylobacteraceae</taxon>
        <taxon>Campylobacter</taxon>
    </lineage>
</organism>
<dbReference type="Proteomes" id="UP000192671">
    <property type="component" value="Unassembled WGS sequence"/>
</dbReference>
<feature type="transmembrane region" description="Helical" evidence="1">
    <location>
        <begin position="162"/>
        <end position="186"/>
    </location>
</feature>